<comment type="catalytic activity">
    <reaction evidence="1 8">
        <text>L-glutamate = D-glutamate</text>
        <dbReference type="Rhea" id="RHEA:12813"/>
        <dbReference type="ChEBI" id="CHEBI:29985"/>
        <dbReference type="ChEBI" id="CHEBI:29986"/>
        <dbReference type="EC" id="5.1.1.3"/>
    </reaction>
</comment>
<protein>
    <recommendedName>
        <fullName evidence="7 8">Glutamate racemase</fullName>
        <ecNumber evidence="2 8">5.1.1.3</ecNumber>
    </recommendedName>
</protein>
<feature type="binding site" evidence="8">
    <location>
        <begin position="11"/>
        <end position="12"/>
    </location>
    <ligand>
        <name>substrate</name>
    </ligand>
</feature>
<feature type="binding site" evidence="8">
    <location>
        <begin position="75"/>
        <end position="76"/>
    </location>
    <ligand>
        <name>substrate</name>
    </ligand>
</feature>
<dbReference type="SUPFAM" id="SSF53681">
    <property type="entry name" value="Aspartate/glutamate racemase"/>
    <property type="match status" value="2"/>
</dbReference>
<proteinExistence type="inferred from homology"/>
<comment type="function">
    <text evidence="8">Provides the (R)-glutamate required for cell wall biosynthesis.</text>
</comment>
<evidence type="ECO:0000256" key="2">
    <source>
        <dbReference type="ARBA" id="ARBA00013090"/>
    </source>
</evidence>
<dbReference type="PANTHER" id="PTHR21198">
    <property type="entry name" value="GLUTAMATE RACEMASE"/>
    <property type="match status" value="1"/>
</dbReference>
<gene>
    <name evidence="8" type="primary">murI</name>
    <name evidence="9" type="ORF">DAT561_0940</name>
</gene>
<dbReference type="PANTHER" id="PTHR21198:SF2">
    <property type="entry name" value="GLUTAMATE RACEMASE"/>
    <property type="match status" value="1"/>
</dbReference>
<feature type="active site" description="Proton donor/acceptor" evidence="8">
    <location>
        <position position="74"/>
    </location>
</feature>
<dbReference type="PROSITE" id="PS00923">
    <property type="entry name" value="ASP_GLU_RACEMASE_1"/>
    <property type="match status" value="1"/>
</dbReference>
<evidence type="ECO:0000313" key="9">
    <source>
        <dbReference type="EMBL" id="BBC61052.1"/>
    </source>
</evidence>
<dbReference type="GeneID" id="57043491"/>
<dbReference type="RefSeq" id="WP_015694982.1">
    <property type="nucleotide sequence ID" value="NZ_AP018492.1"/>
</dbReference>
<evidence type="ECO:0000313" key="10">
    <source>
        <dbReference type="Proteomes" id="UP000269226"/>
    </source>
</evidence>
<comment type="pathway">
    <text evidence="8">Cell wall biogenesis; peptidoglycan biosynthesis.</text>
</comment>
<evidence type="ECO:0000256" key="4">
    <source>
        <dbReference type="ARBA" id="ARBA00022984"/>
    </source>
</evidence>
<dbReference type="InterPro" id="IPR015942">
    <property type="entry name" value="Asp/Glu/hydantoin_racemase"/>
</dbReference>
<evidence type="ECO:0000256" key="1">
    <source>
        <dbReference type="ARBA" id="ARBA00001602"/>
    </source>
</evidence>
<reference evidence="9 10" key="1">
    <citation type="submission" date="2018-01" db="EMBL/GenBank/DDBJ databases">
        <title>Whole genome sequence of Melissococcus plutonius DAT561.</title>
        <authorList>
            <person name="Okumura K."/>
            <person name="Takamatsu D."/>
            <person name="Okura M."/>
        </authorList>
    </citation>
    <scope>NUCLEOTIDE SEQUENCE [LARGE SCALE GENOMIC DNA]</scope>
    <source>
        <strain evidence="9 10">DAT561</strain>
    </source>
</reference>
<dbReference type="GO" id="GO:0071555">
    <property type="term" value="P:cell wall organization"/>
    <property type="evidence" value="ECO:0007669"/>
    <property type="project" value="UniProtKB-KW"/>
</dbReference>
<keyword evidence="6 8" id="KW-0961">Cell wall biogenesis/degradation</keyword>
<dbReference type="EC" id="5.1.1.3" evidence="2 8"/>
<keyword evidence="4 8" id="KW-0573">Peptidoglycan synthesis</keyword>
<dbReference type="GO" id="GO:0042802">
    <property type="term" value="F:identical protein binding"/>
    <property type="evidence" value="ECO:0007669"/>
    <property type="project" value="UniProtKB-ARBA"/>
</dbReference>
<evidence type="ECO:0000256" key="8">
    <source>
        <dbReference type="HAMAP-Rule" id="MF_00258"/>
    </source>
</evidence>
<evidence type="ECO:0000256" key="3">
    <source>
        <dbReference type="ARBA" id="ARBA00022960"/>
    </source>
</evidence>
<dbReference type="InterPro" id="IPR004391">
    <property type="entry name" value="Glu_race"/>
</dbReference>
<evidence type="ECO:0000256" key="6">
    <source>
        <dbReference type="ARBA" id="ARBA00023316"/>
    </source>
</evidence>
<dbReference type="GO" id="GO:0009252">
    <property type="term" value="P:peptidoglycan biosynthetic process"/>
    <property type="evidence" value="ECO:0007669"/>
    <property type="project" value="UniProtKB-UniRule"/>
</dbReference>
<dbReference type="PROSITE" id="PS00924">
    <property type="entry name" value="ASP_GLU_RACEMASE_2"/>
    <property type="match status" value="1"/>
</dbReference>
<dbReference type="InterPro" id="IPR001920">
    <property type="entry name" value="Asp/Glu_race"/>
</dbReference>
<dbReference type="GO" id="GO:0008360">
    <property type="term" value="P:regulation of cell shape"/>
    <property type="evidence" value="ECO:0007669"/>
    <property type="project" value="UniProtKB-KW"/>
</dbReference>
<evidence type="ECO:0000256" key="7">
    <source>
        <dbReference type="ARBA" id="ARBA00070053"/>
    </source>
</evidence>
<dbReference type="EMBL" id="AP018492">
    <property type="protein sequence ID" value="BBC61052.1"/>
    <property type="molecule type" value="Genomic_DNA"/>
</dbReference>
<dbReference type="FunFam" id="3.40.50.1860:FF:000002">
    <property type="entry name" value="Glutamate racemase"/>
    <property type="match status" value="1"/>
</dbReference>
<dbReference type="AlphaFoldDB" id="A0A2Z5Y2E1"/>
<organism evidence="9 10">
    <name type="scientific">Melissococcus plutonius</name>
    <dbReference type="NCBI Taxonomy" id="33970"/>
    <lineage>
        <taxon>Bacteria</taxon>
        <taxon>Bacillati</taxon>
        <taxon>Bacillota</taxon>
        <taxon>Bacilli</taxon>
        <taxon>Lactobacillales</taxon>
        <taxon>Enterococcaceae</taxon>
        <taxon>Melissococcus</taxon>
    </lineage>
</organism>
<keyword evidence="5 8" id="KW-0413">Isomerase</keyword>
<dbReference type="UniPathway" id="UPA00219"/>
<name>A0A2Z5Y2E1_9ENTE</name>
<dbReference type="InterPro" id="IPR033134">
    <property type="entry name" value="Asp/Glu_racemase_AS_2"/>
</dbReference>
<dbReference type="Gene3D" id="3.40.50.1860">
    <property type="match status" value="2"/>
</dbReference>
<dbReference type="Proteomes" id="UP000269226">
    <property type="component" value="Chromosome"/>
</dbReference>
<sequence length="273" mass="30128">MNDQYAIGLIDSGVGGLTVVKELCRQLPNENFIYLGDTAHCPYGSKPTEQVIQYTWQMTNFLLRKKIKLLVIACNTATAAVLEEIKNTLDIPVIGVIAPGARAAIAATKSRRIGVIGTEGTIKSQAYEKNIKLLVKKSFVSCLACPSFVPLVEMGNYHTIKAKEIVTKTLAPLKLKQLDTLVLGCTHYPLLRSFIQTAIGSQVTLIDPSIETVKEIQDLLAHSNKLTSNQTNNNPSRKFYTTGSIKTFEKIAIDWLEQEIDVEYVRLGETAND</sequence>
<comment type="similarity">
    <text evidence="8">Belongs to the aspartate/glutamate racemases family.</text>
</comment>
<evidence type="ECO:0000256" key="5">
    <source>
        <dbReference type="ARBA" id="ARBA00023235"/>
    </source>
</evidence>
<dbReference type="Pfam" id="PF01177">
    <property type="entry name" value="Asp_Glu_race"/>
    <property type="match status" value="1"/>
</dbReference>
<feature type="active site" description="Proton donor/acceptor" evidence="8">
    <location>
        <position position="185"/>
    </location>
</feature>
<feature type="binding site" evidence="8">
    <location>
        <begin position="186"/>
        <end position="187"/>
    </location>
    <ligand>
        <name>substrate</name>
    </ligand>
</feature>
<dbReference type="NCBIfam" id="TIGR00067">
    <property type="entry name" value="glut_race"/>
    <property type="match status" value="1"/>
</dbReference>
<dbReference type="GO" id="GO:0008881">
    <property type="term" value="F:glutamate racemase activity"/>
    <property type="evidence" value="ECO:0007669"/>
    <property type="project" value="UniProtKB-UniRule"/>
</dbReference>
<dbReference type="InterPro" id="IPR018187">
    <property type="entry name" value="Asp/Glu_racemase_AS_1"/>
</dbReference>
<keyword evidence="3 8" id="KW-0133">Cell shape</keyword>
<dbReference type="NCBIfam" id="NF002035">
    <property type="entry name" value="PRK00865.1-3"/>
    <property type="match status" value="1"/>
</dbReference>
<accession>A0A2Z5Y2E1</accession>
<dbReference type="HAMAP" id="MF_00258">
    <property type="entry name" value="Glu_racemase"/>
    <property type="match status" value="1"/>
</dbReference>
<feature type="binding site" evidence="8">
    <location>
        <begin position="43"/>
        <end position="44"/>
    </location>
    <ligand>
        <name>substrate</name>
    </ligand>
</feature>